<proteinExistence type="predicted"/>
<dbReference type="Proteomes" id="UP000193218">
    <property type="component" value="Unassembled WGS sequence"/>
</dbReference>
<keyword evidence="1" id="KW-0732">Signal</keyword>
<evidence type="ECO:0000256" key="1">
    <source>
        <dbReference type="SAM" id="SignalP"/>
    </source>
</evidence>
<keyword evidence="3" id="KW-1185">Reference proteome</keyword>
<dbReference type="RefSeq" id="XP_021868420.1">
    <property type="nucleotide sequence ID" value="XM_022016935.1"/>
</dbReference>
<dbReference type="EMBL" id="NBSH01000015">
    <property type="protein sequence ID" value="ORX34142.1"/>
    <property type="molecule type" value="Genomic_DNA"/>
</dbReference>
<feature type="signal peptide" evidence="1">
    <location>
        <begin position="1"/>
        <end position="19"/>
    </location>
</feature>
<evidence type="ECO:0000313" key="2">
    <source>
        <dbReference type="EMBL" id="ORX34142.1"/>
    </source>
</evidence>
<feature type="chain" id="PRO_5012892156" evidence="1">
    <location>
        <begin position="20"/>
        <end position="194"/>
    </location>
</feature>
<reference evidence="2 3" key="1">
    <citation type="submission" date="2017-03" db="EMBL/GenBank/DDBJ databases">
        <title>Widespread Adenine N6-methylation of Active Genes in Fungi.</title>
        <authorList>
            <consortium name="DOE Joint Genome Institute"/>
            <person name="Mondo S.J."/>
            <person name="Dannebaum R.O."/>
            <person name="Kuo R.C."/>
            <person name="Louie K.B."/>
            <person name="Bewick A.J."/>
            <person name="Labutti K."/>
            <person name="Haridas S."/>
            <person name="Kuo A."/>
            <person name="Salamov A."/>
            <person name="Ahrendt S.R."/>
            <person name="Lau R."/>
            <person name="Bowen B.P."/>
            <person name="Lipzen A."/>
            <person name="Sullivan W."/>
            <person name="Andreopoulos W.B."/>
            <person name="Clum A."/>
            <person name="Lindquist E."/>
            <person name="Daum C."/>
            <person name="Northen T.R."/>
            <person name="Ramamoorthy G."/>
            <person name="Schmitz R.J."/>
            <person name="Gryganskyi A."/>
            <person name="Culley D."/>
            <person name="Magnuson J."/>
            <person name="James T.Y."/>
            <person name="O'Malley M.A."/>
            <person name="Stajich J.E."/>
            <person name="Spatafora J.W."/>
            <person name="Visel A."/>
            <person name="Grigoriev I.V."/>
        </authorList>
    </citation>
    <scope>NUCLEOTIDE SEQUENCE [LARGE SCALE GENOMIC DNA]</scope>
    <source>
        <strain evidence="2 3">NRRL Y-17943</strain>
    </source>
</reference>
<name>A0A1Y1U805_9TREE</name>
<organism evidence="2 3">
    <name type="scientific">Kockovaella imperatae</name>
    <dbReference type="NCBI Taxonomy" id="4999"/>
    <lineage>
        <taxon>Eukaryota</taxon>
        <taxon>Fungi</taxon>
        <taxon>Dikarya</taxon>
        <taxon>Basidiomycota</taxon>
        <taxon>Agaricomycotina</taxon>
        <taxon>Tremellomycetes</taxon>
        <taxon>Tremellales</taxon>
        <taxon>Cuniculitremaceae</taxon>
        <taxon>Kockovaella</taxon>
    </lineage>
</organism>
<dbReference type="OrthoDB" id="3641682at2759"/>
<dbReference type="AlphaFoldDB" id="A0A1Y1U805"/>
<dbReference type="InParanoid" id="A0A1Y1U805"/>
<protein>
    <submittedName>
        <fullName evidence="2">Uncharacterized protein</fullName>
    </submittedName>
</protein>
<gene>
    <name evidence="2" type="ORF">BD324DRAFT_636833</name>
</gene>
<dbReference type="GeneID" id="33558744"/>
<comment type="caution">
    <text evidence="2">The sequence shown here is derived from an EMBL/GenBank/DDBJ whole genome shotgun (WGS) entry which is preliminary data.</text>
</comment>
<sequence length="194" mass="20011">MLSITSAPLLVSLIASVSASPIGEVQKRCSPDGEITLASTSNPVAGDGNPHQNYYHEQISDTVTCASGDCSVSVSDTVTLSYHSDVSLNNWISGGFDVAQSFSMGSDYACNAGANDEVCVWISFGTTAYTVGSRDTCGNIYDVGVLQSPNKNGQGSTFYCVTGKDCRTKGQGYWEGGCAGGPQGNCGNGQVLGS</sequence>
<accession>A0A1Y1U805</accession>
<evidence type="ECO:0000313" key="3">
    <source>
        <dbReference type="Proteomes" id="UP000193218"/>
    </source>
</evidence>